<keyword evidence="1" id="KW-0808">Transferase</keyword>
<dbReference type="CDD" id="cd04301">
    <property type="entry name" value="NAT_SF"/>
    <property type="match status" value="1"/>
</dbReference>
<dbReference type="Proteomes" id="UP000885797">
    <property type="component" value="Unassembled WGS sequence"/>
</dbReference>
<gene>
    <name evidence="4" type="ORF">ENJ63_04515</name>
</gene>
<dbReference type="EMBL" id="DRND01000360">
    <property type="protein sequence ID" value="HFC47127.1"/>
    <property type="molecule type" value="Genomic_DNA"/>
</dbReference>
<sequence>MTLIRKAKIGDIHSIHSILAHFGEKGLLLPRPLSDLYDHLRDYAVYVDDEERVVGIVALHISWEDLAEIRSLAVLESHQGKGIGRALVEFAVSEALTLGIYRVFTLTYQ</sequence>
<evidence type="ECO:0000256" key="2">
    <source>
        <dbReference type="ARBA" id="ARBA00023315"/>
    </source>
</evidence>
<feature type="domain" description="N-acetyltransferase" evidence="3">
    <location>
        <begin position="2"/>
        <end position="109"/>
    </location>
</feature>
<dbReference type="AlphaFoldDB" id="A0A7V2WT04"/>
<organism evidence="4">
    <name type="scientific">Dissulfuribacter thermophilus</name>
    <dbReference type="NCBI Taxonomy" id="1156395"/>
    <lineage>
        <taxon>Bacteria</taxon>
        <taxon>Pseudomonadati</taxon>
        <taxon>Thermodesulfobacteriota</taxon>
        <taxon>Dissulfuribacteria</taxon>
        <taxon>Dissulfuribacterales</taxon>
        <taxon>Dissulfuribacteraceae</taxon>
        <taxon>Dissulfuribacter</taxon>
    </lineage>
</organism>
<dbReference type="PANTHER" id="PTHR43626:SF4">
    <property type="entry name" value="GCN5-RELATED N-ACETYLTRANSFERASE 2, CHLOROPLASTIC"/>
    <property type="match status" value="1"/>
</dbReference>
<dbReference type="GO" id="GO:0008080">
    <property type="term" value="F:N-acetyltransferase activity"/>
    <property type="evidence" value="ECO:0007669"/>
    <property type="project" value="InterPro"/>
</dbReference>
<evidence type="ECO:0000313" key="4">
    <source>
        <dbReference type="EMBL" id="HFC47127.1"/>
    </source>
</evidence>
<accession>A0A7V2WT04</accession>
<name>A0A7V2WT04_9BACT</name>
<evidence type="ECO:0000259" key="3">
    <source>
        <dbReference type="PROSITE" id="PS51186"/>
    </source>
</evidence>
<dbReference type="InterPro" id="IPR000182">
    <property type="entry name" value="GNAT_dom"/>
</dbReference>
<dbReference type="Gene3D" id="3.40.630.30">
    <property type="match status" value="1"/>
</dbReference>
<dbReference type="InterPro" id="IPR016181">
    <property type="entry name" value="Acyl_CoA_acyltransferase"/>
</dbReference>
<dbReference type="InterPro" id="IPR045039">
    <property type="entry name" value="NSI-like"/>
</dbReference>
<dbReference type="Pfam" id="PF00583">
    <property type="entry name" value="Acetyltransf_1"/>
    <property type="match status" value="1"/>
</dbReference>
<reference evidence="4" key="1">
    <citation type="journal article" date="2020" name="mSystems">
        <title>Genome- and Community-Level Interaction Insights into Carbon Utilization and Element Cycling Functions of Hydrothermarchaeota in Hydrothermal Sediment.</title>
        <authorList>
            <person name="Zhou Z."/>
            <person name="Liu Y."/>
            <person name="Xu W."/>
            <person name="Pan J."/>
            <person name="Luo Z.H."/>
            <person name="Li M."/>
        </authorList>
    </citation>
    <scope>NUCLEOTIDE SEQUENCE [LARGE SCALE GENOMIC DNA]</scope>
    <source>
        <strain evidence="4">HyVt-503</strain>
    </source>
</reference>
<dbReference type="PROSITE" id="PS51186">
    <property type="entry name" value="GNAT"/>
    <property type="match status" value="1"/>
</dbReference>
<proteinExistence type="predicted"/>
<comment type="caution">
    <text evidence="4">The sequence shown here is derived from an EMBL/GenBank/DDBJ whole genome shotgun (WGS) entry which is preliminary data.</text>
</comment>
<keyword evidence="2" id="KW-0012">Acyltransferase</keyword>
<dbReference type="PANTHER" id="PTHR43626">
    <property type="entry name" value="ACYL-COA N-ACYLTRANSFERASE"/>
    <property type="match status" value="1"/>
</dbReference>
<protein>
    <submittedName>
        <fullName evidence="4">GNAT family N-acetyltransferase</fullName>
    </submittedName>
</protein>
<evidence type="ECO:0000256" key="1">
    <source>
        <dbReference type="ARBA" id="ARBA00022679"/>
    </source>
</evidence>
<dbReference type="GO" id="GO:0005737">
    <property type="term" value="C:cytoplasm"/>
    <property type="evidence" value="ECO:0007669"/>
    <property type="project" value="TreeGrafter"/>
</dbReference>
<dbReference type="SUPFAM" id="SSF55729">
    <property type="entry name" value="Acyl-CoA N-acyltransferases (Nat)"/>
    <property type="match status" value="1"/>
</dbReference>
<feature type="non-terminal residue" evidence="4">
    <location>
        <position position="109"/>
    </location>
</feature>